<evidence type="ECO:0000256" key="23">
    <source>
        <dbReference type="ARBA" id="ARBA00034105"/>
    </source>
</evidence>
<dbReference type="InterPro" id="IPR049873">
    <property type="entry name" value="NMDA1-like_N"/>
</dbReference>
<dbReference type="SUPFAM" id="SSF53822">
    <property type="entry name" value="Periplasmic binding protein-like I"/>
    <property type="match status" value="1"/>
</dbReference>
<dbReference type="InterPro" id="IPR015683">
    <property type="entry name" value="Ionotropic_Glu_rcpt"/>
</dbReference>
<keyword evidence="17" id="KW-0325">Glycoprotein</keyword>
<keyword evidence="10" id="KW-0460">Magnesium</keyword>
<keyword evidence="18" id="KW-0628">Postsynaptic cell membrane</keyword>
<dbReference type="InterPro" id="IPR001828">
    <property type="entry name" value="ANF_lig-bd_rcpt"/>
</dbReference>
<dbReference type="SUPFAM" id="SSF53850">
    <property type="entry name" value="Periplasmic binding protein-like II"/>
    <property type="match status" value="1"/>
</dbReference>
<evidence type="ECO:0000256" key="25">
    <source>
        <dbReference type="PIRSR" id="PIRSR601508-2"/>
    </source>
</evidence>
<keyword evidence="11" id="KW-1133">Transmembrane helix</keyword>
<feature type="site" description="Interaction with the cone snail toxin Con-ikot-ikot" evidence="25">
    <location>
        <position position="778"/>
    </location>
</feature>
<dbReference type="Gene3D" id="3.40.190.10">
    <property type="entry name" value="Periplasmic binding protein-like II"/>
    <property type="match status" value="2"/>
</dbReference>
<keyword evidence="20" id="KW-0407">Ion channel</keyword>
<evidence type="ECO:0000259" key="27">
    <source>
        <dbReference type="SMART" id="SM00079"/>
    </source>
</evidence>
<dbReference type="SMART" id="SM00079">
    <property type="entry name" value="PBPe"/>
    <property type="match status" value="1"/>
</dbReference>
<dbReference type="InterPro" id="IPR018882">
    <property type="entry name" value="CaM-bd_C0_NMDA_rcpt_NR1"/>
</dbReference>
<evidence type="ECO:0000256" key="26">
    <source>
        <dbReference type="PIRSR" id="PIRSR601508-3"/>
    </source>
</evidence>
<dbReference type="Pfam" id="PF10613">
    <property type="entry name" value="Lig_chan-Glu_bd"/>
    <property type="match status" value="1"/>
</dbReference>
<evidence type="ECO:0000256" key="24">
    <source>
        <dbReference type="PIRSR" id="PIRSR601508-1"/>
    </source>
</evidence>
<evidence type="ECO:0000256" key="8">
    <source>
        <dbReference type="ARBA" id="ARBA00022729"/>
    </source>
</evidence>
<dbReference type="GO" id="GO:0045211">
    <property type="term" value="C:postsynaptic membrane"/>
    <property type="evidence" value="ECO:0007669"/>
    <property type="project" value="UniProtKB-SubCell"/>
</dbReference>
<evidence type="ECO:0000256" key="7">
    <source>
        <dbReference type="ARBA" id="ARBA00022692"/>
    </source>
</evidence>
<dbReference type="EMBL" id="JH816897">
    <property type="protein sequence ID" value="EKC19122.1"/>
    <property type="molecule type" value="Genomic_DNA"/>
</dbReference>
<keyword evidence="12" id="KW-0770">Synapse</keyword>
<evidence type="ECO:0000256" key="10">
    <source>
        <dbReference type="ARBA" id="ARBA00022842"/>
    </source>
</evidence>
<dbReference type="GO" id="GO:0017146">
    <property type="term" value="C:NMDA selective glutamate receptor complex"/>
    <property type="evidence" value="ECO:0007669"/>
    <property type="project" value="UniProtKB-ARBA"/>
</dbReference>
<dbReference type="CDD" id="cd13719">
    <property type="entry name" value="PBP2_iGluR_NMDA_Nr1"/>
    <property type="match status" value="1"/>
</dbReference>
<dbReference type="SMART" id="SM00918">
    <property type="entry name" value="Lig_chan-Glu_bd"/>
    <property type="match status" value="1"/>
</dbReference>
<dbReference type="SMR" id="K1P6C7"/>
<keyword evidence="7" id="KW-0812">Transmembrane</keyword>
<accession>K1P6C7</accession>
<sequence>MTWKMENLLIAVSLIVVTSSAKQTFKIAGIVSTDQMGRALEDAVRIANQDMPSNLQLQALYIKMDANPIRSALNLCSDVISKGIHTVIVSKPENSDISPPISVSYTCGFYSIPVIGISARDSSFSDMTVHKTFLRTVPPYFHQADVWLKMLEYFDWNQVVFIHSMDTEGRMILNRFQSKAEEIMIEKVIKYPSGSKDYQPYLQQLDSLQSRVVLLSATEEDADQIFRDAEALNLTGEGYAWIVSEQALTSTSVPEGTLGLKLLHGTSEKDHIQDCVRLIKQTVKQLFNGTLTQITDTPTSCKNSSSSWQAGNSILQALLAAKLENGNTGKVAFDSDGDRLNPDYYIQNVKIENGQKKLEDIGYYADPKVSSNALEIKDSKIIWPGKKTTKPSGINISTELKASIRRMQRVVTLESVPFVYTRKMTGSDSCNWDKNERLCPLVNETTGIREDYCCWGYCIDMLIQIADMVNFTYSIHLGSSGEFGSYKKVNKTSEKKWNGVIAELINKEADMIVAPLTINPERAGHIDFSKPFKYQGLTILVKKTATESKLDSFLQPFEDTLWILVALSVHVVALVLYLLDRFSPFGRFKLAKNNDTEEDALNLSSAMWFAWGVLLNSGIGEGTPRSFSARVLGMVWAGFAMIIVASYTANLAAFLVLDRPEASITGIDDARLRNPNEDFKYATVRNSAVEMYFKRQVELSTMYRQMEPRNYKTAEEAIQDIVNANLQAFIWDSSRLEYEAGQNCDLITVGDLFGRSGLGVGLQKKSPWTSKISMAILKLHEKGNMEDLDNKWILEGRNDCPEKDTTPATLGLTNMASVFLMVAGGIIAGIILIVIEIAYKRHRGLKDKELELARNAADRWRGNIEKRRTLRQTLQRQREEQERLARLATQKKPGVEGNGSALGRGPVGQGNGYNLPVDHPPPRVGHRLSYTEATGGQMYSPPSYRTVTHSATINNPVYMDKSAEDNYV</sequence>
<feature type="disulfide bond" evidence="26">
    <location>
        <begin position="744"/>
        <end position="800"/>
    </location>
</feature>
<dbReference type="InterPro" id="IPR049872">
    <property type="entry name" value="NMDA1-like_ligand-bd"/>
</dbReference>
<evidence type="ECO:0000256" key="16">
    <source>
        <dbReference type="ARBA" id="ARBA00023170"/>
    </source>
</evidence>
<dbReference type="Pfam" id="PF00060">
    <property type="entry name" value="Lig_chan"/>
    <property type="match status" value="1"/>
</dbReference>
<evidence type="ECO:0000256" key="18">
    <source>
        <dbReference type="ARBA" id="ARBA00023257"/>
    </source>
</evidence>
<keyword evidence="15 26" id="KW-1015">Disulfide bond</keyword>
<evidence type="ECO:0000256" key="6">
    <source>
        <dbReference type="ARBA" id="ARBA00022553"/>
    </source>
</evidence>
<evidence type="ECO:0000256" key="22">
    <source>
        <dbReference type="ARBA" id="ARBA00034100"/>
    </source>
</evidence>
<dbReference type="InterPro" id="IPR019594">
    <property type="entry name" value="Glu/Gly-bd"/>
</dbReference>
<feature type="binding site" evidence="24">
    <location>
        <position position="522"/>
    </location>
    <ligand>
        <name>L-glutamate</name>
        <dbReference type="ChEBI" id="CHEBI:29985"/>
    </ligand>
</feature>
<evidence type="ECO:0000256" key="15">
    <source>
        <dbReference type="ARBA" id="ARBA00023157"/>
    </source>
</evidence>
<evidence type="ECO:0000256" key="3">
    <source>
        <dbReference type="ARBA" id="ARBA00015895"/>
    </source>
</evidence>
<evidence type="ECO:0000256" key="4">
    <source>
        <dbReference type="ARBA" id="ARBA00022448"/>
    </source>
</evidence>
<dbReference type="CDD" id="cd06379">
    <property type="entry name" value="PBP1_iGluR_NMDA_NR1"/>
    <property type="match status" value="1"/>
</dbReference>
<evidence type="ECO:0000256" key="17">
    <source>
        <dbReference type="ARBA" id="ARBA00023180"/>
    </source>
</evidence>
<evidence type="ECO:0000256" key="5">
    <source>
        <dbReference type="ARBA" id="ARBA00022475"/>
    </source>
</evidence>
<dbReference type="GO" id="GO:0038023">
    <property type="term" value="F:signaling receptor activity"/>
    <property type="evidence" value="ECO:0007669"/>
    <property type="project" value="InterPro"/>
</dbReference>
<evidence type="ECO:0000256" key="9">
    <source>
        <dbReference type="ARBA" id="ARBA00022837"/>
    </source>
</evidence>
<keyword evidence="6" id="KW-0597">Phosphoprotein</keyword>
<proteinExistence type="predicted"/>
<dbReference type="SUPFAM" id="SSF81324">
    <property type="entry name" value="Voltage-gated potassium channels"/>
    <property type="match status" value="1"/>
</dbReference>
<dbReference type="FunFam" id="3.40.190.10:FF:000177">
    <property type="entry name" value="Glutamate [NMDA] receptor subunit 1"/>
    <property type="match status" value="1"/>
</dbReference>
<evidence type="ECO:0000256" key="2">
    <source>
        <dbReference type="ARBA" id="ARBA00011106"/>
    </source>
</evidence>
<feature type="site" description="Interaction with the cone snail toxin Con-ikot-ikot" evidence="25">
    <location>
        <position position="694"/>
    </location>
</feature>
<evidence type="ECO:0000256" key="21">
    <source>
        <dbReference type="ARBA" id="ARBA00024675"/>
    </source>
</evidence>
<feature type="site" description="Crucial to convey clamshell closure to channel opening" evidence="25">
    <location>
        <position position="664"/>
    </location>
</feature>
<dbReference type="Gene3D" id="3.40.50.2300">
    <property type="match status" value="2"/>
</dbReference>
<evidence type="ECO:0000259" key="28">
    <source>
        <dbReference type="SMART" id="SM00918"/>
    </source>
</evidence>
<evidence type="ECO:0000313" key="29">
    <source>
        <dbReference type="EMBL" id="EKC19122.1"/>
    </source>
</evidence>
<reference evidence="29" key="1">
    <citation type="journal article" date="2012" name="Nature">
        <title>The oyster genome reveals stress adaptation and complexity of shell formation.</title>
        <authorList>
            <person name="Zhang G."/>
            <person name="Fang X."/>
            <person name="Guo X."/>
            <person name="Li L."/>
            <person name="Luo R."/>
            <person name="Xu F."/>
            <person name="Yang P."/>
            <person name="Zhang L."/>
            <person name="Wang X."/>
            <person name="Qi H."/>
            <person name="Xiong Z."/>
            <person name="Que H."/>
            <person name="Xie Y."/>
            <person name="Holland P.W."/>
            <person name="Paps J."/>
            <person name="Zhu Y."/>
            <person name="Wu F."/>
            <person name="Chen Y."/>
            <person name="Wang J."/>
            <person name="Peng C."/>
            <person name="Meng J."/>
            <person name="Yang L."/>
            <person name="Liu J."/>
            <person name="Wen B."/>
            <person name="Zhang N."/>
            <person name="Huang Z."/>
            <person name="Zhu Q."/>
            <person name="Feng Y."/>
            <person name="Mount A."/>
            <person name="Hedgecock D."/>
            <person name="Xu Z."/>
            <person name="Liu Y."/>
            <person name="Domazet-Loso T."/>
            <person name="Du Y."/>
            <person name="Sun X."/>
            <person name="Zhang S."/>
            <person name="Liu B."/>
            <person name="Cheng P."/>
            <person name="Jiang X."/>
            <person name="Li J."/>
            <person name="Fan D."/>
            <person name="Wang W."/>
            <person name="Fu W."/>
            <person name="Wang T."/>
            <person name="Wang B."/>
            <person name="Zhang J."/>
            <person name="Peng Z."/>
            <person name="Li Y."/>
            <person name="Li N."/>
            <person name="Wang J."/>
            <person name="Chen M."/>
            <person name="He Y."/>
            <person name="Tan F."/>
            <person name="Song X."/>
            <person name="Zheng Q."/>
            <person name="Huang R."/>
            <person name="Yang H."/>
            <person name="Du X."/>
            <person name="Chen L."/>
            <person name="Yang M."/>
            <person name="Gaffney P.M."/>
            <person name="Wang S."/>
            <person name="Luo L."/>
            <person name="She Z."/>
            <person name="Ming Y."/>
            <person name="Huang W."/>
            <person name="Zhang S."/>
            <person name="Huang B."/>
            <person name="Zhang Y."/>
            <person name="Qu T."/>
            <person name="Ni P."/>
            <person name="Miao G."/>
            <person name="Wang J."/>
            <person name="Wang Q."/>
            <person name="Steinberg C.E."/>
            <person name="Wang H."/>
            <person name="Li N."/>
            <person name="Qian L."/>
            <person name="Zhang G."/>
            <person name="Li Y."/>
            <person name="Yang H."/>
            <person name="Liu X."/>
            <person name="Wang J."/>
            <person name="Yin Y."/>
            <person name="Wang J."/>
        </authorList>
    </citation>
    <scope>NUCLEOTIDE SEQUENCE [LARGE SCALE GENOMIC DNA]</scope>
    <source>
        <strain evidence="29">05x7-T-G4-1.051#20</strain>
    </source>
</reference>
<gene>
    <name evidence="29" type="ORF">CGI_10009660</name>
</gene>
<keyword evidence="5" id="KW-1003">Cell membrane</keyword>
<keyword evidence="8" id="KW-0732">Signal</keyword>
<keyword evidence="9" id="KW-0106">Calcium</keyword>
<keyword evidence="13" id="KW-0406">Ion transport</keyword>
<evidence type="ECO:0000256" key="11">
    <source>
        <dbReference type="ARBA" id="ARBA00022989"/>
    </source>
</evidence>
<dbReference type="FunCoup" id="K1P6C7">
    <property type="interactions" value="271"/>
</dbReference>
<dbReference type="AlphaFoldDB" id="K1P6C7"/>
<feature type="domain" description="Ionotropic glutamate receptor C-terminal" evidence="27">
    <location>
        <begin position="436"/>
        <end position="795"/>
    </location>
</feature>
<dbReference type="Pfam" id="PF01094">
    <property type="entry name" value="ANF_receptor"/>
    <property type="match status" value="1"/>
</dbReference>
<name>K1P6C7_MAGGI</name>
<comment type="subcellular location">
    <subcellularLocation>
        <location evidence="1">Cell membrane</location>
        <topology evidence="1">Multi-pass membrane protein</topology>
    </subcellularLocation>
    <subcellularLocation>
        <location evidence="22">Postsynaptic cell membrane</location>
    </subcellularLocation>
    <subcellularLocation>
        <location evidence="23">Postsynaptic density</location>
    </subcellularLocation>
</comment>
<dbReference type="InterPro" id="IPR001320">
    <property type="entry name" value="Iontro_rcpt_C"/>
</dbReference>
<dbReference type="HOGENOM" id="CLU_007257_2_0_1"/>
<evidence type="ECO:0000256" key="13">
    <source>
        <dbReference type="ARBA" id="ARBA00023065"/>
    </source>
</evidence>
<dbReference type="PRINTS" id="PR00177">
    <property type="entry name" value="NMDARECEPTOR"/>
</dbReference>
<feature type="binding site" evidence="24">
    <location>
        <position position="732"/>
    </location>
    <ligand>
        <name>L-glutamate</name>
        <dbReference type="ChEBI" id="CHEBI:29985"/>
    </ligand>
</feature>
<keyword evidence="16 29" id="KW-0675">Receptor</keyword>
<comment type="subunit">
    <text evidence="2">Forms a heteromeric NMDA channel with Nmdar2.</text>
</comment>
<evidence type="ECO:0000256" key="12">
    <source>
        <dbReference type="ARBA" id="ARBA00023018"/>
    </source>
</evidence>
<organism evidence="29">
    <name type="scientific">Magallana gigas</name>
    <name type="common">Pacific oyster</name>
    <name type="synonym">Crassostrea gigas</name>
    <dbReference type="NCBI Taxonomy" id="29159"/>
    <lineage>
        <taxon>Eukaryota</taxon>
        <taxon>Metazoa</taxon>
        <taxon>Spiralia</taxon>
        <taxon>Lophotrochozoa</taxon>
        <taxon>Mollusca</taxon>
        <taxon>Bivalvia</taxon>
        <taxon>Autobranchia</taxon>
        <taxon>Pteriomorphia</taxon>
        <taxon>Ostreida</taxon>
        <taxon>Ostreoidea</taxon>
        <taxon>Ostreidae</taxon>
        <taxon>Magallana</taxon>
    </lineage>
</organism>
<keyword evidence="4" id="KW-0813">Transport</keyword>
<feature type="domain" description="Ionotropic glutamate receptor L-glutamate and glycine-binding" evidence="28">
    <location>
        <begin position="440"/>
        <end position="506"/>
    </location>
</feature>
<protein>
    <recommendedName>
        <fullName evidence="3">Glutamate [NMDA] receptor subunit 1</fullName>
    </recommendedName>
</protein>
<dbReference type="GO" id="GO:0014069">
    <property type="term" value="C:postsynaptic density"/>
    <property type="evidence" value="ECO:0007669"/>
    <property type="project" value="UniProtKB-SubCell"/>
</dbReference>
<dbReference type="GO" id="GO:0015276">
    <property type="term" value="F:ligand-gated monoatomic ion channel activity"/>
    <property type="evidence" value="ECO:0007669"/>
    <property type="project" value="InterPro"/>
</dbReference>
<keyword evidence="19" id="KW-1071">Ligand-gated ion channel</keyword>
<dbReference type="GO" id="GO:0035235">
    <property type="term" value="P:ionotropic glutamate receptor signaling pathway"/>
    <property type="evidence" value="ECO:0007669"/>
    <property type="project" value="UniProtKB-ARBA"/>
</dbReference>
<feature type="binding site" evidence="24">
    <location>
        <position position="517"/>
    </location>
    <ligand>
        <name>L-glutamate</name>
        <dbReference type="ChEBI" id="CHEBI:29985"/>
    </ligand>
</feature>
<evidence type="ECO:0000256" key="19">
    <source>
        <dbReference type="ARBA" id="ARBA00023286"/>
    </source>
</evidence>
<evidence type="ECO:0000256" key="14">
    <source>
        <dbReference type="ARBA" id="ARBA00023136"/>
    </source>
</evidence>
<dbReference type="Pfam" id="PF10562">
    <property type="entry name" value="CaM_bdg_C0"/>
    <property type="match status" value="1"/>
</dbReference>
<dbReference type="InterPro" id="IPR001508">
    <property type="entry name" value="Iono_Glu_rcpt_met"/>
</dbReference>
<keyword evidence="14" id="KW-0472">Membrane</keyword>
<feature type="binding site" evidence="24">
    <location>
        <position position="515"/>
    </location>
    <ligand>
        <name>L-glutamate</name>
        <dbReference type="ChEBI" id="CHEBI:29985"/>
    </ligand>
</feature>
<dbReference type="PANTHER" id="PTHR18966">
    <property type="entry name" value="IONOTROPIC GLUTAMATE RECEPTOR"/>
    <property type="match status" value="1"/>
</dbReference>
<dbReference type="InterPro" id="IPR028082">
    <property type="entry name" value="Peripla_BP_I"/>
</dbReference>
<dbReference type="Gene3D" id="1.10.287.70">
    <property type="match status" value="1"/>
</dbReference>
<dbReference type="FunFam" id="3.40.190.10:FF:000010">
    <property type="entry name" value="glutamate receptor ionotropic, NMDA 1 isoform X1"/>
    <property type="match status" value="1"/>
</dbReference>
<evidence type="ECO:0000256" key="1">
    <source>
        <dbReference type="ARBA" id="ARBA00004651"/>
    </source>
</evidence>
<comment type="function">
    <text evidence="21">NMDA receptor subtype of glutamate-gated ion channels with high calcium permeability and voltage-dependent sensitivity to magnesium. Mediated by glycine. This protein plays a key role in synaptic plasticity, synaptogenesis, excitotoxicity, memory acquisition and learning. It mediates neuronal functions in glutamate neurotransmission. Is involved in the cell surface targeting of NMDA receptors. Plays a role in associative learning and in long-term memory consolidation.</text>
</comment>
<dbReference type="InParanoid" id="K1P6C7"/>
<evidence type="ECO:0000256" key="20">
    <source>
        <dbReference type="ARBA" id="ARBA00023303"/>
    </source>
</evidence>